<keyword evidence="3" id="KW-1185">Reference proteome</keyword>
<protein>
    <submittedName>
        <fullName evidence="2">Uncharacterized protein</fullName>
    </submittedName>
</protein>
<sequence length="161" mass="17188">MAWTNRLCELIGGFAASQQSAPPVDKSNRDAFKSSLVAQLDSALQAADDTLTGLRKIQPSPIKGGDGVTDAFEKSFVRAHDILSTAKTKAEHIDTSDQESFTAGQQAVQKEVKKGQSVFGSAFSRFNENRALLEAAAEAPACKPLTNPSSQVPRTSQQPPQ</sequence>
<reference evidence="2" key="1">
    <citation type="submission" date="2023-07" db="EMBL/GenBank/DDBJ databases">
        <title>Sequencing the genomes of 1000 actinobacteria strains.</title>
        <authorList>
            <person name="Klenk H.-P."/>
        </authorList>
    </citation>
    <scope>NUCLEOTIDE SEQUENCE</scope>
    <source>
        <strain evidence="2">DSM 45977</strain>
    </source>
</reference>
<dbReference type="RefSeq" id="WP_310272589.1">
    <property type="nucleotide sequence ID" value="NZ_JAVDXW010000001.1"/>
</dbReference>
<organism evidence="2 3">
    <name type="scientific">Haloactinomyces albus</name>
    <dbReference type="NCBI Taxonomy" id="1352928"/>
    <lineage>
        <taxon>Bacteria</taxon>
        <taxon>Bacillati</taxon>
        <taxon>Actinomycetota</taxon>
        <taxon>Actinomycetes</taxon>
        <taxon>Actinopolysporales</taxon>
        <taxon>Actinopolysporaceae</taxon>
        <taxon>Haloactinomyces</taxon>
    </lineage>
</organism>
<evidence type="ECO:0000313" key="2">
    <source>
        <dbReference type="EMBL" id="MDR7301708.1"/>
    </source>
</evidence>
<dbReference type="AlphaFoldDB" id="A0AAE4CPH8"/>
<accession>A0AAE4CPH8</accession>
<comment type="caution">
    <text evidence="2">The sequence shown here is derived from an EMBL/GenBank/DDBJ whole genome shotgun (WGS) entry which is preliminary data.</text>
</comment>
<feature type="region of interest" description="Disordered" evidence="1">
    <location>
        <begin position="138"/>
        <end position="161"/>
    </location>
</feature>
<dbReference type="Proteomes" id="UP001180845">
    <property type="component" value="Unassembled WGS sequence"/>
</dbReference>
<name>A0AAE4CPH8_9ACTN</name>
<proteinExistence type="predicted"/>
<dbReference type="EMBL" id="JAVDXW010000001">
    <property type="protein sequence ID" value="MDR7301708.1"/>
    <property type="molecule type" value="Genomic_DNA"/>
</dbReference>
<evidence type="ECO:0000256" key="1">
    <source>
        <dbReference type="SAM" id="MobiDB-lite"/>
    </source>
</evidence>
<gene>
    <name evidence="2" type="ORF">JOF55_001889</name>
</gene>
<evidence type="ECO:0000313" key="3">
    <source>
        <dbReference type="Proteomes" id="UP001180845"/>
    </source>
</evidence>
<feature type="compositionally biased region" description="Polar residues" evidence="1">
    <location>
        <begin position="146"/>
        <end position="161"/>
    </location>
</feature>